<evidence type="ECO:0000256" key="8">
    <source>
        <dbReference type="ARBA" id="ARBA00023002"/>
    </source>
</evidence>
<keyword evidence="10" id="KW-1185">Reference proteome</keyword>
<keyword evidence="5" id="KW-0964">Secreted</keyword>
<comment type="caution">
    <text evidence="9">The sequence shown here is derived from an EMBL/GenBank/DDBJ whole genome shotgun (WGS) entry which is preliminary data.</text>
</comment>
<dbReference type="InterPro" id="IPR000889">
    <property type="entry name" value="Glutathione_peroxidase"/>
</dbReference>
<evidence type="ECO:0000256" key="2">
    <source>
        <dbReference type="ARBA" id="ARBA00004613"/>
    </source>
</evidence>
<comment type="similarity">
    <text evidence="3">Belongs to the glutathione peroxidase family.</text>
</comment>
<dbReference type="PROSITE" id="PS51355">
    <property type="entry name" value="GLUTATHIONE_PEROXID_3"/>
    <property type="match status" value="1"/>
</dbReference>
<dbReference type="AlphaFoldDB" id="A0AAN9A2P8"/>
<dbReference type="Proteomes" id="UP001381693">
    <property type="component" value="Unassembled WGS sequence"/>
</dbReference>
<evidence type="ECO:0000256" key="5">
    <source>
        <dbReference type="ARBA" id="ARBA00022525"/>
    </source>
</evidence>
<keyword evidence="8 9" id="KW-0560">Oxidoreductase</keyword>
<protein>
    <recommendedName>
        <fullName evidence="4">glutathione peroxidase</fullName>
        <ecNumber evidence="4">1.11.1.9</ecNumber>
    </recommendedName>
</protein>
<keyword evidence="7" id="KW-0732">Signal</keyword>
<evidence type="ECO:0000256" key="3">
    <source>
        <dbReference type="ARBA" id="ARBA00006926"/>
    </source>
</evidence>
<proteinExistence type="inferred from homology"/>
<dbReference type="Gene3D" id="3.40.30.10">
    <property type="entry name" value="Glutaredoxin"/>
    <property type="match status" value="1"/>
</dbReference>
<dbReference type="GO" id="GO:0004602">
    <property type="term" value="F:glutathione peroxidase activity"/>
    <property type="evidence" value="ECO:0007669"/>
    <property type="project" value="UniProtKB-EC"/>
</dbReference>
<gene>
    <name evidence="9" type="primary">GPX3_3</name>
    <name evidence="9" type="ORF">SK128_020145</name>
</gene>
<evidence type="ECO:0000256" key="4">
    <source>
        <dbReference type="ARBA" id="ARBA00012310"/>
    </source>
</evidence>
<dbReference type="GO" id="GO:0005576">
    <property type="term" value="C:extracellular region"/>
    <property type="evidence" value="ECO:0007669"/>
    <property type="project" value="UniProtKB-SubCell"/>
</dbReference>
<reference evidence="9 10" key="1">
    <citation type="submission" date="2023-11" db="EMBL/GenBank/DDBJ databases">
        <title>Halocaridina rubra genome assembly.</title>
        <authorList>
            <person name="Smith C."/>
        </authorList>
    </citation>
    <scope>NUCLEOTIDE SEQUENCE [LARGE SCALE GENOMIC DNA]</scope>
    <source>
        <strain evidence="9">EP-1</strain>
        <tissue evidence="9">Whole</tissue>
    </source>
</reference>
<dbReference type="EMBL" id="JAXCGZ010013310">
    <property type="protein sequence ID" value="KAK7072893.1"/>
    <property type="molecule type" value="Genomic_DNA"/>
</dbReference>
<comment type="catalytic activity">
    <reaction evidence="1">
        <text>2 glutathione + H2O2 = glutathione disulfide + 2 H2O</text>
        <dbReference type="Rhea" id="RHEA:16833"/>
        <dbReference type="ChEBI" id="CHEBI:15377"/>
        <dbReference type="ChEBI" id="CHEBI:16240"/>
        <dbReference type="ChEBI" id="CHEBI:57925"/>
        <dbReference type="ChEBI" id="CHEBI:58297"/>
        <dbReference type="EC" id="1.11.1.9"/>
    </reaction>
</comment>
<dbReference type="PANTHER" id="PTHR11592:SF88">
    <property type="entry name" value="GLUTATHIONE PEROXIDASE-RELATED"/>
    <property type="match status" value="1"/>
</dbReference>
<evidence type="ECO:0000256" key="6">
    <source>
        <dbReference type="ARBA" id="ARBA00022559"/>
    </source>
</evidence>
<dbReference type="EC" id="1.11.1.9" evidence="4"/>
<dbReference type="InterPro" id="IPR036249">
    <property type="entry name" value="Thioredoxin-like_sf"/>
</dbReference>
<sequence length="101" mass="11363">MNGIRYVRPGGGFEPQMTLFEKTEVNGASEDPIFTFLKSGCTYTDTDFDPNVFYSPLRVGDIAWNFEKFLIDKNGKPYTRYHPSVTDTATLTPDIDALLNA</sequence>
<evidence type="ECO:0000256" key="7">
    <source>
        <dbReference type="ARBA" id="ARBA00022729"/>
    </source>
</evidence>
<organism evidence="9 10">
    <name type="scientific">Halocaridina rubra</name>
    <name type="common">Hawaiian red shrimp</name>
    <dbReference type="NCBI Taxonomy" id="373956"/>
    <lineage>
        <taxon>Eukaryota</taxon>
        <taxon>Metazoa</taxon>
        <taxon>Ecdysozoa</taxon>
        <taxon>Arthropoda</taxon>
        <taxon>Crustacea</taxon>
        <taxon>Multicrustacea</taxon>
        <taxon>Malacostraca</taxon>
        <taxon>Eumalacostraca</taxon>
        <taxon>Eucarida</taxon>
        <taxon>Decapoda</taxon>
        <taxon>Pleocyemata</taxon>
        <taxon>Caridea</taxon>
        <taxon>Atyoidea</taxon>
        <taxon>Atyidae</taxon>
        <taxon>Halocaridina</taxon>
    </lineage>
</organism>
<keyword evidence="6 9" id="KW-0575">Peroxidase</keyword>
<accession>A0AAN9A2P8</accession>
<name>A0AAN9A2P8_HALRR</name>
<evidence type="ECO:0000313" key="9">
    <source>
        <dbReference type="EMBL" id="KAK7072893.1"/>
    </source>
</evidence>
<evidence type="ECO:0000256" key="1">
    <source>
        <dbReference type="ARBA" id="ARBA00000217"/>
    </source>
</evidence>
<dbReference type="PANTHER" id="PTHR11592">
    <property type="entry name" value="GLUTATHIONE PEROXIDASE"/>
    <property type="match status" value="1"/>
</dbReference>
<comment type="subcellular location">
    <subcellularLocation>
        <location evidence="2">Secreted</location>
    </subcellularLocation>
</comment>
<dbReference type="GO" id="GO:0006979">
    <property type="term" value="P:response to oxidative stress"/>
    <property type="evidence" value="ECO:0007669"/>
    <property type="project" value="InterPro"/>
</dbReference>
<evidence type="ECO:0000313" key="10">
    <source>
        <dbReference type="Proteomes" id="UP001381693"/>
    </source>
</evidence>
<dbReference type="SUPFAM" id="SSF52833">
    <property type="entry name" value="Thioredoxin-like"/>
    <property type="match status" value="1"/>
</dbReference>